<organism evidence="1 2">
    <name type="scientific">Glarea lozoyensis (strain ATCC 74030 / MF5533)</name>
    <dbReference type="NCBI Taxonomy" id="1104152"/>
    <lineage>
        <taxon>Eukaryota</taxon>
        <taxon>Fungi</taxon>
        <taxon>Dikarya</taxon>
        <taxon>Ascomycota</taxon>
        <taxon>Pezizomycotina</taxon>
        <taxon>Leotiomycetes</taxon>
        <taxon>Helotiales</taxon>
        <taxon>Helotiaceae</taxon>
        <taxon>Glarea</taxon>
    </lineage>
</organism>
<dbReference type="InParanoid" id="H0ELV1"/>
<gene>
    <name evidence="1" type="ORF">M7I_3573</name>
</gene>
<comment type="caution">
    <text evidence="1">The sequence shown here is derived from an EMBL/GenBank/DDBJ whole genome shotgun (WGS) entry which is preliminary data.</text>
</comment>
<reference evidence="1 2" key="1">
    <citation type="journal article" date="2012" name="Eukaryot. Cell">
        <title>Genome sequence of the fungus Glarea lozoyensis: the first genome sequence of a species from the Helotiaceae family.</title>
        <authorList>
            <person name="Youssar L."/>
            <person name="Gruening B.A."/>
            <person name="Erxleben A."/>
            <person name="Guenther S."/>
            <person name="Huettel W."/>
        </authorList>
    </citation>
    <scope>NUCLEOTIDE SEQUENCE [LARGE SCALE GENOMIC DNA]</scope>
    <source>
        <strain evidence="2">ATCC 74030 / MF5533</strain>
    </source>
</reference>
<accession>H0ELV1</accession>
<protein>
    <submittedName>
        <fullName evidence="1">Uncharacterized protein</fullName>
    </submittedName>
</protein>
<name>H0ELV1_GLAL7</name>
<dbReference type="EMBL" id="AGUE01000080">
    <property type="protein sequence ID" value="EHL00488.1"/>
    <property type="molecule type" value="Genomic_DNA"/>
</dbReference>
<proteinExistence type="predicted"/>
<dbReference type="Proteomes" id="UP000005446">
    <property type="component" value="Unassembled WGS sequence"/>
</dbReference>
<dbReference type="AlphaFoldDB" id="H0ELV1"/>
<keyword evidence="2" id="KW-1185">Reference proteome</keyword>
<evidence type="ECO:0000313" key="2">
    <source>
        <dbReference type="Proteomes" id="UP000005446"/>
    </source>
</evidence>
<sequence length="37" mass="4474">MRPFSASAIFVSDQLWEAENVVIEDYEDLVYEWYETK</sequence>
<dbReference type="HOGENOM" id="CLU_3351215_0_0_1"/>
<evidence type="ECO:0000313" key="1">
    <source>
        <dbReference type="EMBL" id="EHL00488.1"/>
    </source>
</evidence>